<organism evidence="7 8">
    <name type="scientific">Castellaniella hirudinis</name>
    <dbReference type="NCBI Taxonomy" id="1144617"/>
    <lineage>
        <taxon>Bacteria</taxon>
        <taxon>Pseudomonadati</taxon>
        <taxon>Pseudomonadota</taxon>
        <taxon>Betaproteobacteria</taxon>
        <taxon>Burkholderiales</taxon>
        <taxon>Alcaligenaceae</taxon>
        <taxon>Castellaniella</taxon>
    </lineage>
</organism>
<dbReference type="RefSeq" id="WP_376813773.1">
    <property type="nucleotide sequence ID" value="NZ_JBHSDY010000010.1"/>
</dbReference>
<evidence type="ECO:0000256" key="1">
    <source>
        <dbReference type="ARBA" id="ARBA00022679"/>
    </source>
</evidence>
<dbReference type="Gene3D" id="3.30.460.10">
    <property type="entry name" value="Beta Polymerase, domain 2"/>
    <property type="match status" value="1"/>
</dbReference>
<dbReference type="InterPro" id="IPR025184">
    <property type="entry name" value="AadA_C"/>
</dbReference>
<keyword evidence="1" id="KW-0808">Transferase</keyword>
<dbReference type="GO" id="GO:0016779">
    <property type="term" value="F:nucleotidyltransferase activity"/>
    <property type="evidence" value="ECO:0007669"/>
    <property type="project" value="UniProtKB-KW"/>
</dbReference>
<evidence type="ECO:0000259" key="6">
    <source>
        <dbReference type="Pfam" id="PF13427"/>
    </source>
</evidence>
<evidence type="ECO:0000256" key="3">
    <source>
        <dbReference type="ARBA" id="ARBA00035252"/>
    </source>
</evidence>
<dbReference type="EC" id="2.7.7.47" evidence="2"/>
<keyword evidence="8" id="KW-1185">Reference proteome</keyword>
<protein>
    <recommendedName>
        <fullName evidence="3">Aminoglycoside (3'') (9) adenylyltransferase</fullName>
        <ecNumber evidence="2">2.7.7.47</ecNumber>
    </recommendedName>
</protein>
<evidence type="ECO:0000256" key="2">
    <source>
        <dbReference type="ARBA" id="ARBA00035126"/>
    </source>
</evidence>
<sequence>MMDSVPSAIAPQVARARAVLERHLGGRIVSIHLFGSAVDDRLRPYSDIDLLVTVTEPPGKEVRRALMADLLAASAPPGASPSTRALEVTVLALEHIVPWRYPPRRELQFGEWLRDEIAAGSLEAPVLDHDLAVLLTKVRAGSIAIAGPRAASLFDAVPRADLTRALVDTVAQWNKPADWTGDERNIILALARCWYTASTGEIASKHAAAAWLLERIDPPYRTVLTKARSAYLGEAQDDLATHAPEVEAFIAHAQLAVKRLCLAQSVRGHDD</sequence>
<proteinExistence type="predicted"/>
<comment type="catalytic activity">
    <reaction evidence="4">
        <text>streptomycin + ATP = 3''-O-adenylylstreptomycin + diphosphate</text>
        <dbReference type="Rhea" id="RHEA:20245"/>
        <dbReference type="ChEBI" id="CHEBI:30616"/>
        <dbReference type="ChEBI" id="CHEBI:33019"/>
        <dbReference type="ChEBI" id="CHEBI:58007"/>
        <dbReference type="ChEBI" id="CHEBI:58605"/>
        <dbReference type="EC" id="2.7.7.47"/>
    </reaction>
</comment>
<feature type="domain" description="Polymerase nucleotidyl transferase" evidence="5">
    <location>
        <begin position="21"/>
        <end position="59"/>
    </location>
</feature>
<evidence type="ECO:0000256" key="4">
    <source>
        <dbReference type="ARBA" id="ARBA00048566"/>
    </source>
</evidence>
<accession>A0ABV8S0P0</accession>
<evidence type="ECO:0000313" key="7">
    <source>
        <dbReference type="EMBL" id="MFC4299223.1"/>
    </source>
</evidence>
<evidence type="ECO:0000259" key="5">
    <source>
        <dbReference type="Pfam" id="PF01909"/>
    </source>
</evidence>
<comment type="caution">
    <text evidence="7">The sequence shown here is derived from an EMBL/GenBank/DDBJ whole genome shotgun (WGS) entry which is preliminary data.</text>
</comment>
<dbReference type="Pfam" id="PF13427">
    <property type="entry name" value="AadA_C"/>
    <property type="match status" value="1"/>
</dbReference>
<feature type="domain" description="Adenylyltransferase AadA C-terminal" evidence="6">
    <location>
        <begin position="153"/>
        <end position="253"/>
    </location>
</feature>
<dbReference type="SUPFAM" id="SSF81301">
    <property type="entry name" value="Nucleotidyltransferase"/>
    <property type="match status" value="1"/>
</dbReference>
<dbReference type="Proteomes" id="UP001595756">
    <property type="component" value="Unassembled WGS sequence"/>
</dbReference>
<keyword evidence="7" id="KW-0548">Nucleotidyltransferase</keyword>
<dbReference type="CDD" id="cd05403">
    <property type="entry name" value="NT_KNTase_like"/>
    <property type="match status" value="1"/>
</dbReference>
<dbReference type="InterPro" id="IPR043519">
    <property type="entry name" value="NT_sf"/>
</dbReference>
<dbReference type="Pfam" id="PF01909">
    <property type="entry name" value="NTP_transf_2"/>
    <property type="match status" value="1"/>
</dbReference>
<evidence type="ECO:0000313" key="8">
    <source>
        <dbReference type="Proteomes" id="UP001595756"/>
    </source>
</evidence>
<reference evidence="8" key="1">
    <citation type="journal article" date="2019" name="Int. J. Syst. Evol. Microbiol.">
        <title>The Global Catalogue of Microorganisms (GCM) 10K type strain sequencing project: providing services to taxonomists for standard genome sequencing and annotation.</title>
        <authorList>
            <consortium name="The Broad Institute Genomics Platform"/>
            <consortium name="The Broad Institute Genome Sequencing Center for Infectious Disease"/>
            <person name="Wu L."/>
            <person name="Ma J."/>
        </authorList>
    </citation>
    <scope>NUCLEOTIDE SEQUENCE [LARGE SCALE GENOMIC DNA]</scope>
    <source>
        <strain evidence="8">CGMCC 1.19029</strain>
    </source>
</reference>
<dbReference type="EMBL" id="JBHSDY010000010">
    <property type="protein sequence ID" value="MFC4299223.1"/>
    <property type="molecule type" value="Genomic_DNA"/>
</dbReference>
<gene>
    <name evidence="7" type="ORF">ACFO0J_14350</name>
</gene>
<name>A0ABV8S0P0_9BURK</name>
<dbReference type="NCBIfam" id="NF010309">
    <property type="entry name" value="PRK13746.1"/>
    <property type="match status" value="1"/>
</dbReference>
<dbReference type="InterPro" id="IPR002934">
    <property type="entry name" value="Polymerase_NTP_transf_dom"/>
</dbReference>